<name>A0A931AZP9_9FIRM</name>
<dbReference type="NCBIfam" id="TIGR02385">
    <property type="entry name" value="RelE_StbE"/>
    <property type="match status" value="1"/>
</dbReference>
<evidence type="ECO:0000313" key="3">
    <source>
        <dbReference type="Proteomes" id="UP000621436"/>
    </source>
</evidence>
<dbReference type="RefSeq" id="WP_270454746.1">
    <property type="nucleotide sequence ID" value="NZ_JADPIE010000007.1"/>
</dbReference>
<dbReference type="AlphaFoldDB" id="A0A931AZP9"/>
<accession>A0A931AZP9</accession>
<organism evidence="2 3">
    <name type="scientific">Halonatronomonas betaini</name>
    <dbReference type="NCBI Taxonomy" id="2778430"/>
    <lineage>
        <taxon>Bacteria</taxon>
        <taxon>Bacillati</taxon>
        <taxon>Bacillota</taxon>
        <taxon>Clostridia</taxon>
        <taxon>Halanaerobiales</taxon>
        <taxon>Halarsenatibacteraceae</taxon>
        <taxon>Halonatronomonas</taxon>
    </lineage>
</organism>
<gene>
    <name evidence="2" type="ORF">I0Q91_11640</name>
</gene>
<dbReference type="Gene3D" id="3.30.2310.20">
    <property type="entry name" value="RelE-like"/>
    <property type="match status" value="1"/>
</dbReference>
<evidence type="ECO:0000256" key="1">
    <source>
        <dbReference type="ARBA" id="ARBA00022649"/>
    </source>
</evidence>
<dbReference type="InterPro" id="IPR007712">
    <property type="entry name" value="RelE/ParE_toxin"/>
</dbReference>
<protein>
    <submittedName>
        <fullName evidence="2">Type II toxin-antitoxin system RelE/ParE family toxin</fullName>
    </submittedName>
</protein>
<comment type="caution">
    <text evidence="2">The sequence shown here is derived from an EMBL/GenBank/DDBJ whole genome shotgun (WGS) entry which is preliminary data.</text>
</comment>
<dbReference type="Pfam" id="PF05016">
    <property type="entry name" value="ParE_toxin"/>
    <property type="match status" value="1"/>
</dbReference>
<proteinExistence type="predicted"/>
<dbReference type="SUPFAM" id="SSF143011">
    <property type="entry name" value="RelE-like"/>
    <property type="match status" value="1"/>
</dbReference>
<dbReference type="EMBL" id="JADPIE010000007">
    <property type="protein sequence ID" value="MBF8437738.1"/>
    <property type="molecule type" value="Genomic_DNA"/>
</dbReference>
<sequence>MVDNIFEIKITDEARHDLEKIYDYISLEFKNDIAAKKLIRKIRDSIIRLREFPYMSELLKDEILRKKGYRKIVIDNYIVIYKVNKDERLVIIVRIIYNRRQYQDLI</sequence>
<reference evidence="2" key="1">
    <citation type="submission" date="2020-11" db="EMBL/GenBank/DDBJ databases">
        <title>Halonatronomonas betainensis gen. nov., sp. nov. a novel haloalkaliphilic representative of the family Halanaerobiacae capable of betaine degradation.</title>
        <authorList>
            <person name="Boltyanskaya Y."/>
            <person name="Kevbrin V."/>
            <person name="Detkova E."/>
            <person name="Grouzdev D.S."/>
            <person name="Koziaeva V."/>
            <person name="Zhilina T."/>
        </authorList>
    </citation>
    <scope>NUCLEOTIDE SEQUENCE</scope>
    <source>
        <strain evidence="2">Z-7014</strain>
    </source>
</reference>
<evidence type="ECO:0000313" key="2">
    <source>
        <dbReference type="EMBL" id="MBF8437738.1"/>
    </source>
</evidence>
<dbReference type="InterPro" id="IPR035093">
    <property type="entry name" value="RelE/ParE_toxin_dom_sf"/>
</dbReference>
<keyword evidence="3" id="KW-1185">Reference proteome</keyword>
<dbReference type="Proteomes" id="UP000621436">
    <property type="component" value="Unassembled WGS sequence"/>
</dbReference>
<keyword evidence="1" id="KW-1277">Toxin-antitoxin system</keyword>